<evidence type="ECO:0000313" key="10">
    <source>
        <dbReference type="EMBL" id="AGC66799.1"/>
    </source>
</evidence>
<reference evidence="10 11" key="1">
    <citation type="journal article" date="2013" name="Environ. Microbiol.">
        <title>The nutrient supplying capabilities of Uzinura, an endosymbiont of armoured scale insects.</title>
        <authorList>
            <person name="Sabree Z.L."/>
            <person name="Huang C.Y."/>
            <person name="Okusu A."/>
            <person name="Moran N.A."/>
            <person name="Normark B.B."/>
        </authorList>
    </citation>
    <scope>NUCLEOTIDE SEQUENCE [LARGE SCALE GENOMIC DNA]</scope>
    <source>
        <strain evidence="10 11">ASNER</strain>
    </source>
</reference>
<organism evidence="10 11">
    <name type="scientific">Candidatus Uzinura diaspidicola str. ASNER</name>
    <dbReference type="NCBI Taxonomy" id="1133592"/>
    <lineage>
        <taxon>Bacteria</taxon>
        <taxon>Pseudomonadati</taxon>
        <taxon>Bacteroidota</taxon>
        <taxon>Flavobacteriia</taxon>
        <taxon>Flavobacteriales</taxon>
        <taxon>Candidatus Uzinura</taxon>
    </lineage>
</organism>
<evidence type="ECO:0000256" key="1">
    <source>
        <dbReference type="ARBA" id="ARBA00001633"/>
    </source>
</evidence>
<dbReference type="CDD" id="cd00331">
    <property type="entry name" value="IGPS"/>
    <property type="match status" value="1"/>
</dbReference>
<dbReference type="GO" id="GO:0004425">
    <property type="term" value="F:indole-3-glycerol-phosphate synthase activity"/>
    <property type="evidence" value="ECO:0007669"/>
    <property type="project" value="UniProtKB-EC"/>
</dbReference>
<keyword evidence="5" id="KW-0210">Decarboxylase</keyword>
<evidence type="ECO:0000256" key="2">
    <source>
        <dbReference type="ARBA" id="ARBA00004696"/>
    </source>
</evidence>
<comment type="catalytic activity">
    <reaction evidence="1">
        <text>1-(2-carboxyphenylamino)-1-deoxy-D-ribulose 5-phosphate + H(+) = (1S,2R)-1-C-(indol-3-yl)glycerol 3-phosphate + CO2 + H2O</text>
        <dbReference type="Rhea" id="RHEA:23476"/>
        <dbReference type="ChEBI" id="CHEBI:15377"/>
        <dbReference type="ChEBI" id="CHEBI:15378"/>
        <dbReference type="ChEBI" id="CHEBI:16526"/>
        <dbReference type="ChEBI" id="CHEBI:58613"/>
        <dbReference type="ChEBI" id="CHEBI:58866"/>
        <dbReference type="EC" id="4.1.1.48"/>
    </reaction>
</comment>
<keyword evidence="6" id="KW-0822">Tryptophan biosynthesis</keyword>
<dbReference type="InterPro" id="IPR013798">
    <property type="entry name" value="Indole-3-glycerol_P_synth_dom"/>
</dbReference>
<dbReference type="EMBL" id="CP003263">
    <property type="protein sequence ID" value="AGC66799.1"/>
    <property type="molecule type" value="Genomic_DNA"/>
</dbReference>
<dbReference type="SUPFAM" id="SSF51366">
    <property type="entry name" value="Ribulose-phoshate binding barrel"/>
    <property type="match status" value="1"/>
</dbReference>
<keyword evidence="8" id="KW-0456">Lyase</keyword>
<dbReference type="PANTHER" id="PTHR22854:SF2">
    <property type="entry name" value="INDOLE-3-GLYCEROL-PHOSPHATE SYNTHASE"/>
    <property type="match status" value="1"/>
</dbReference>
<dbReference type="GO" id="GO:0004640">
    <property type="term" value="F:phosphoribosylanthranilate isomerase activity"/>
    <property type="evidence" value="ECO:0007669"/>
    <property type="project" value="TreeGrafter"/>
</dbReference>
<evidence type="ECO:0000313" key="11">
    <source>
        <dbReference type="Proteomes" id="UP000011174"/>
    </source>
</evidence>
<dbReference type="Proteomes" id="UP000011174">
    <property type="component" value="Chromosome"/>
</dbReference>
<evidence type="ECO:0000256" key="3">
    <source>
        <dbReference type="ARBA" id="ARBA00012362"/>
    </source>
</evidence>
<evidence type="ECO:0000256" key="8">
    <source>
        <dbReference type="ARBA" id="ARBA00023239"/>
    </source>
</evidence>
<keyword evidence="4" id="KW-0028">Amino-acid biosynthesis</keyword>
<dbReference type="Gene3D" id="3.20.20.70">
    <property type="entry name" value="Aldolase class I"/>
    <property type="match status" value="1"/>
</dbReference>
<dbReference type="InterPro" id="IPR045186">
    <property type="entry name" value="Indole-3-glycerol_P_synth"/>
</dbReference>
<keyword evidence="11" id="KW-1185">Reference proteome</keyword>
<dbReference type="OrthoDB" id="9804217at2"/>
<feature type="domain" description="Indole-3-glycerol phosphate synthase" evidence="9">
    <location>
        <begin position="4"/>
        <end position="253"/>
    </location>
</feature>
<evidence type="ECO:0000256" key="7">
    <source>
        <dbReference type="ARBA" id="ARBA00023141"/>
    </source>
</evidence>
<dbReference type="AlphaFoldDB" id="L7VJC2"/>
<evidence type="ECO:0000256" key="6">
    <source>
        <dbReference type="ARBA" id="ARBA00022822"/>
    </source>
</evidence>
<evidence type="ECO:0000256" key="5">
    <source>
        <dbReference type="ARBA" id="ARBA00022793"/>
    </source>
</evidence>
<dbReference type="HOGENOM" id="CLU_034247_2_0_10"/>
<dbReference type="PATRIC" id="fig|1133592.3.peg.7"/>
<dbReference type="STRING" id="1133592.ASNER_007"/>
<proteinExistence type="predicted"/>
<name>L7VJC2_9FLAO</name>
<keyword evidence="7" id="KW-0057">Aromatic amino acid biosynthesis</keyword>
<comment type="pathway">
    <text evidence="2">Amino-acid biosynthesis; L-tryptophan biosynthesis; L-tryptophan from chorismate: step 4/5.</text>
</comment>
<sequence length="262" mass="30339">MNILEKIIEVKRKLLSIKRSQFPIDYLEKSRYFNRETYSLSRKISKKSIGIIAEFKRESPSKGLLNNYNLPVEKVIIGYKKAGVIGISILTDLTYFKGKEQDLIKTRKIVQLPLLYKDIIIDEYQVLLAKAIGSDIILLIAEVLSKKKIRTLIQTAKSLGLEVLMELHSERELYKMNEELIMIGVNNRDLRSFSINIESSIELSKRITEKFKISESGIYDPYQITFLHKKGFNSFLIGENFMRTEDPGKSCEHLIKKINDNQ</sequence>
<accession>L7VJC2</accession>
<dbReference type="InterPro" id="IPR011060">
    <property type="entry name" value="RibuloseP-bd_barrel"/>
</dbReference>
<dbReference type="KEGG" id="udi:ASNER_007"/>
<dbReference type="Pfam" id="PF00218">
    <property type="entry name" value="IGPS"/>
    <property type="match status" value="1"/>
</dbReference>
<dbReference type="InterPro" id="IPR013785">
    <property type="entry name" value="Aldolase_TIM"/>
</dbReference>
<evidence type="ECO:0000256" key="4">
    <source>
        <dbReference type="ARBA" id="ARBA00022605"/>
    </source>
</evidence>
<gene>
    <name evidence="10" type="primary">trpC</name>
    <name evidence="10" type="ORF">ASNER_007</name>
</gene>
<evidence type="ECO:0000259" key="9">
    <source>
        <dbReference type="Pfam" id="PF00218"/>
    </source>
</evidence>
<dbReference type="EC" id="4.1.1.48" evidence="3"/>
<dbReference type="PANTHER" id="PTHR22854">
    <property type="entry name" value="TRYPTOPHAN BIOSYNTHESIS PROTEIN"/>
    <property type="match status" value="1"/>
</dbReference>
<dbReference type="UniPathway" id="UPA00035">
    <property type="reaction ID" value="UER00043"/>
</dbReference>
<dbReference type="GO" id="GO:0000162">
    <property type="term" value="P:L-tryptophan biosynthetic process"/>
    <property type="evidence" value="ECO:0007669"/>
    <property type="project" value="UniProtKB-UniPathway"/>
</dbReference>
<protein>
    <recommendedName>
        <fullName evidence="3">indole-3-glycerol-phosphate synthase</fullName>
        <ecNumber evidence="3">4.1.1.48</ecNumber>
    </recommendedName>
</protein>